<comment type="caution">
    <text evidence="2">The sequence shown here is derived from an EMBL/GenBank/DDBJ whole genome shotgun (WGS) entry which is preliminary data.</text>
</comment>
<evidence type="ECO:0000313" key="2">
    <source>
        <dbReference type="EMBL" id="MCG7939482.1"/>
    </source>
</evidence>
<feature type="transmembrane region" description="Helical" evidence="1">
    <location>
        <begin position="49"/>
        <end position="71"/>
    </location>
</feature>
<name>A0A9E4MZG2_9GAMM</name>
<keyword evidence="1" id="KW-0472">Membrane</keyword>
<dbReference type="Proteomes" id="UP000886687">
    <property type="component" value="Unassembled WGS sequence"/>
</dbReference>
<evidence type="ECO:0000256" key="1">
    <source>
        <dbReference type="SAM" id="Phobius"/>
    </source>
</evidence>
<sequence>MNSNTVRPYRNTSYIDYLVGWKFLFNKDYRDHVKERWTDQPWFLTGMEIVTGVGSICISILFPLMIAFFVADAWVL</sequence>
<keyword evidence="1" id="KW-1133">Transmembrane helix</keyword>
<protein>
    <submittedName>
        <fullName evidence="2">Uncharacterized protein</fullName>
    </submittedName>
</protein>
<evidence type="ECO:0000313" key="3">
    <source>
        <dbReference type="Proteomes" id="UP000886687"/>
    </source>
</evidence>
<reference evidence="2" key="1">
    <citation type="journal article" date="2021" name="Proc. Natl. Acad. Sci. U.S.A.">
        <title>Global biogeography of chemosynthetic symbionts reveals both localized and globally distributed symbiont groups. .</title>
        <authorList>
            <person name="Osvatic J.T."/>
            <person name="Wilkins L.G.E."/>
            <person name="Leibrecht L."/>
            <person name="Leray M."/>
            <person name="Zauner S."/>
            <person name="Polzin J."/>
            <person name="Camacho Y."/>
            <person name="Gros O."/>
            <person name="van Gils J.A."/>
            <person name="Eisen J.A."/>
            <person name="Petersen J.M."/>
            <person name="Yuen B."/>
        </authorList>
    </citation>
    <scope>NUCLEOTIDE SEQUENCE</scope>
    <source>
        <strain evidence="2">MAGL173</strain>
    </source>
</reference>
<accession>A0A9E4MZG2</accession>
<dbReference type="EMBL" id="JAEPDI010000006">
    <property type="protein sequence ID" value="MCG7939482.1"/>
    <property type="molecule type" value="Genomic_DNA"/>
</dbReference>
<dbReference type="AlphaFoldDB" id="A0A9E4MZG2"/>
<gene>
    <name evidence="2" type="ORF">JAZ04_11595</name>
</gene>
<proteinExistence type="predicted"/>
<keyword evidence="1" id="KW-0812">Transmembrane</keyword>
<organism evidence="2 3">
    <name type="scientific">Candidatus Thiodiazotropha lotti</name>
    <dbReference type="NCBI Taxonomy" id="2792787"/>
    <lineage>
        <taxon>Bacteria</taxon>
        <taxon>Pseudomonadati</taxon>
        <taxon>Pseudomonadota</taxon>
        <taxon>Gammaproteobacteria</taxon>
        <taxon>Chromatiales</taxon>
        <taxon>Sedimenticolaceae</taxon>
        <taxon>Candidatus Thiodiazotropha</taxon>
    </lineage>
</organism>